<organism evidence="1 2">
    <name type="scientific">Paenibacillus aceris</name>
    <dbReference type="NCBI Taxonomy" id="869555"/>
    <lineage>
        <taxon>Bacteria</taxon>
        <taxon>Bacillati</taxon>
        <taxon>Bacillota</taxon>
        <taxon>Bacilli</taxon>
        <taxon>Bacillales</taxon>
        <taxon>Paenibacillaceae</taxon>
        <taxon>Paenibacillus</taxon>
    </lineage>
</organism>
<reference evidence="1 2" key="1">
    <citation type="submission" date="2021-03" db="EMBL/GenBank/DDBJ databases">
        <title>Genomic Encyclopedia of Type Strains, Phase IV (KMG-IV): sequencing the most valuable type-strain genomes for metagenomic binning, comparative biology and taxonomic classification.</title>
        <authorList>
            <person name="Goeker M."/>
        </authorList>
    </citation>
    <scope>NUCLEOTIDE SEQUENCE [LARGE SCALE GENOMIC DNA]</scope>
    <source>
        <strain evidence="1 2">DSM 24950</strain>
    </source>
</reference>
<gene>
    <name evidence="1" type="ORF">J2Z65_005239</name>
</gene>
<accession>A0ABS4I7B0</accession>
<evidence type="ECO:0000313" key="2">
    <source>
        <dbReference type="Proteomes" id="UP001519344"/>
    </source>
</evidence>
<comment type="caution">
    <text evidence="1">The sequence shown here is derived from an EMBL/GenBank/DDBJ whole genome shotgun (WGS) entry which is preliminary data.</text>
</comment>
<protein>
    <submittedName>
        <fullName evidence="1">Uncharacterized protein</fullName>
    </submittedName>
</protein>
<name>A0ABS4I7B0_9BACL</name>
<evidence type="ECO:0000313" key="1">
    <source>
        <dbReference type="EMBL" id="MBP1965994.1"/>
    </source>
</evidence>
<dbReference type="EMBL" id="JAGGKV010000017">
    <property type="protein sequence ID" value="MBP1965994.1"/>
    <property type="molecule type" value="Genomic_DNA"/>
</dbReference>
<sequence length="33" mass="3863">MPTQILFHVETYLNSIRMVFHNMQKSKKGVAGR</sequence>
<proteinExistence type="predicted"/>
<keyword evidence="2" id="KW-1185">Reference proteome</keyword>
<dbReference type="Proteomes" id="UP001519344">
    <property type="component" value="Unassembled WGS sequence"/>
</dbReference>